<dbReference type="PANTHER" id="PTHR42928:SF5">
    <property type="entry name" value="BLR1237 PROTEIN"/>
    <property type="match status" value="1"/>
</dbReference>
<dbReference type="InterPro" id="IPR005064">
    <property type="entry name" value="BUG"/>
</dbReference>
<reference evidence="3 4" key="1">
    <citation type="submission" date="2017-10" db="EMBL/GenBank/DDBJ databases">
        <authorList>
            <person name="Banno H."/>
            <person name="Chua N.-H."/>
        </authorList>
    </citation>
    <scope>NUCLEOTIDE SEQUENCE [LARGE SCALE GENOMIC DNA]</scope>
    <source>
        <strain evidence="3 4">YW11</strain>
    </source>
</reference>
<feature type="signal peptide" evidence="2">
    <location>
        <begin position="1"/>
        <end position="20"/>
    </location>
</feature>
<dbReference type="Proteomes" id="UP000223527">
    <property type="component" value="Unassembled WGS sequence"/>
</dbReference>
<organism evidence="3 4">
    <name type="scientific">Teichococcus rhizosphaerae</name>
    <dbReference type="NCBI Taxonomy" id="1335062"/>
    <lineage>
        <taxon>Bacteria</taxon>
        <taxon>Pseudomonadati</taxon>
        <taxon>Pseudomonadota</taxon>
        <taxon>Alphaproteobacteria</taxon>
        <taxon>Acetobacterales</taxon>
        <taxon>Roseomonadaceae</taxon>
        <taxon>Roseomonas</taxon>
    </lineage>
</organism>
<dbReference type="OrthoDB" id="7250553at2"/>
<dbReference type="InterPro" id="IPR042100">
    <property type="entry name" value="Bug_dom1"/>
</dbReference>
<evidence type="ECO:0008006" key="5">
    <source>
        <dbReference type="Google" id="ProtNLM"/>
    </source>
</evidence>
<keyword evidence="4" id="KW-1185">Reference proteome</keyword>
<dbReference type="AlphaFoldDB" id="A0A2C7A9Z2"/>
<proteinExistence type="inferred from homology"/>
<protein>
    <recommendedName>
        <fullName evidence="5">ABC transporter substrate-binding protein</fullName>
    </recommendedName>
</protein>
<comment type="caution">
    <text evidence="3">The sequence shown here is derived from an EMBL/GenBank/DDBJ whole genome shotgun (WGS) entry which is preliminary data.</text>
</comment>
<feature type="chain" id="PRO_5012135087" description="ABC transporter substrate-binding protein" evidence="2">
    <location>
        <begin position="21"/>
        <end position="112"/>
    </location>
</feature>
<dbReference type="Gene3D" id="3.40.190.150">
    <property type="entry name" value="Bordetella uptake gene, domain 1"/>
    <property type="match status" value="1"/>
</dbReference>
<sequence length="112" mass="11625">MSITLARRALLGALALPALAATRARAEAPFPSRPVRLIYPFAPGVGDGLARAVAEVARETLGQPIVVENKPGANTMIGAEAAARAPKDGYTLGWVATSTLALNPNLYPAITY</sequence>
<keyword evidence="2" id="KW-0732">Signal</keyword>
<name>A0A2C7A9Z2_9PROT</name>
<evidence type="ECO:0000313" key="4">
    <source>
        <dbReference type="Proteomes" id="UP000223527"/>
    </source>
</evidence>
<dbReference type="EMBL" id="PDNU01000030">
    <property type="protein sequence ID" value="PHK94215.1"/>
    <property type="molecule type" value="Genomic_DNA"/>
</dbReference>
<evidence type="ECO:0000256" key="2">
    <source>
        <dbReference type="SAM" id="SignalP"/>
    </source>
</evidence>
<evidence type="ECO:0000256" key="1">
    <source>
        <dbReference type="ARBA" id="ARBA00006987"/>
    </source>
</evidence>
<comment type="similarity">
    <text evidence="1">Belongs to the UPF0065 (bug) family.</text>
</comment>
<gene>
    <name evidence="3" type="ORF">CR162_14865</name>
</gene>
<evidence type="ECO:0000313" key="3">
    <source>
        <dbReference type="EMBL" id="PHK94215.1"/>
    </source>
</evidence>
<accession>A0A2C7A9Z2</accession>
<dbReference type="Pfam" id="PF03401">
    <property type="entry name" value="TctC"/>
    <property type="match status" value="1"/>
</dbReference>
<dbReference type="PANTHER" id="PTHR42928">
    <property type="entry name" value="TRICARBOXYLATE-BINDING PROTEIN"/>
    <property type="match status" value="1"/>
</dbReference>